<dbReference type="EMBL" id="MU267834">
    <property type="protein sequence ID" value="KAH7908261.1"/>
    <property type="molecule type" value="Genomic_DNA"/>
</dbReference>
<sequence length="1339" mass="150385">MNSDDYFFDELDSGILNQLDAIEAEHQTSKPAAKQSAPVTAEDSFCDLTLNLDEEELQRLDTFIDAAYKGKAPPVTGPSNFSRSSSKNTVQTTLFGGVAQPVASSSKQSPASSRGPLQKTKSTPRNPFGQQAPQTKQWDHTAFAKSGWKKPKPTKGKAKENVYGDEGEFEEEEVEFEQFPAPFVPSVSNLIFINCPLQPKPMKLKADMLEAKHWIYPLNQPKRDYQFNIVKHCLFENTLVALPTGLGKTFIAGVVMLNYYRWFPEGKVVFVAPTKPLVAQQIDACHRTCGIPGRDAIELTGNNPKPYRFRMWEEKRIFYMTPQTLLNDLVSENCDAQDIILMVIDEAHKGTGDYAYAQVIRFLMAKNPHFRVLALTATPGSTPEAIQAIIDSLHISRIEIRDERSLDLREYMHNKEVKQHIIKMTADITKIQDLMKTVMDATLKPLVARGIIEPLDVIKMHPYRAMATMQRLHGPGQRWAYGPLSKLSSMARAMGYLMEASVNMCYLALQDMIAVKESEPGKKAKPPNKIGEDPAFKQLMTEIKSQRDQGFALHPKMETLRMLLVQHFGSRMAEGENEGQETRAMVFVTYRDCIDEVVEMLNHEQPLLKATKFIGQGTDKQGRKGFAQREQLEVIKKFKAGEYNILVSTSIGEEGLDIGEVDMIVCYDAQKTPIRMLQRVGRTGRKRDGYVHVLLSEVREELNWDKAQDTYSELQKCIVRGDQLELYGDVPRLLPDHVKPDALEKKMDIEEYVREEPTRRKSTSFADDGGSPSKAKKRKRNDDITRNIPDGATTGFVSVAELVVKGAAKKRKKKAKEFDPLAGEDDSTDMELESNLLDMRRTVSTSASSTKGKGKEKASGKLRQSKTIGSSKMKEPKSRKKTKTKEPEQMSASQFVCKGIDDEDDMDLEEGISTLKVPTPQKRPKPSQRWSSSPDIAIIVSDGEPDTHHQHPSSNSSILKSAISPLAKVISSSPLHRDDNRSTNPTTPLFWSSSPKITIDNDVIELTSSPSPSRSVSPLPVSRTRRFSTEIDGIRSPKRSNRSHFSPLEKIISPIISPEIDVDVGDQSMAWLLDDDDDPEIRIVDSSPTSSKHRYFPREHPEPQDDPVEIVEISTSPIVEKRSRRFDMPPPEIPNDRRSPLPSSDQEIPEGSFAIRPAGKPAHKKRHIDPDIVDSPLSKVPPTSKRRLLRRDTETEMSRQSSPIVKRKKNRQVVPFKHNPWIDGEAAHSGAEESEGSSHSEDDAESESDKQFLKDMATQASPSYDQSLAYRQSLFTQPPARNVPNFANRARGRGVLFGRRVETAARRHMVSSSPPREDEEPDEYIMGSFVVDDEADILF</sequence>
<comment type="caution">
    <text evidence="1">The sequence shown here is derived from an EMBL/GenBank/DDBJ whole genome shotgun (WGS) entry which is preliminary data.</text>
</comment>
<evidence type="ECO:0000313" key="2">
    <source>
        <dbReference type="Proteomes" id="UP000790377"/>
    </source>
</evidence>
<name>A0ACB8A4Y0_9AGAM</name>
<keyword evidence="2" id="KW-1185">Reference proteome</keyword>
<accession>A0ACB8A4Y0</accession>
<proteinExistence type="predicted"/>
<evidence type="ECO:0000313" key="1">
    <source>
        <dbReference type="EMBL" id="KAH7908261.1"/>
    </source>
</evidence>
<gene>
    <name evidence="1" type="ORF">BJ138DRAFT_1207284</name>
</gene>
<reference evidence="1" key="1">
    <citation type="journal article" date="2021" name="New Phytol.">
        <title>Evolutionary innovations through gain and loss of genes in the ectomycorrhizal Boletales.</title>
        <authorList>
            <person name="Wu G."/>
            <person name="Miyauchi S."/>
            <person name="Morin E."/>
            <person name="Kuo A."/>
            <person name="Drula E."/>
            <person name="Varga T."/>
            <person name="Kohler A."/>
            <person name="Feng B."/>
            <person name="Cao Y."/>
            <person name="Lipzen A."/>
            <person name="Daum C."/>
            <person name="Hundley H."/>
            <person name="Pangilinan J."/>
            <person name="Johnson J."/>
            <person name="Barry K."/>
            <person name="LaButti K."/>
            <person name="Ng V."/>
            <person name="Ahrendt S."/>
            <person name="Min B."/>
            <person name="Choi I.G."/>
            <person name="Park H."/>
            <person name="Plett J.M."/>
            <person name="Magnuson J."/>
            <person name="Spatafora J.W."/>
            <person name="Nagy L.G."/>
            <person name="Henrissat B."/>
            <person name="Grigoriev I.V."/>
            <person name="Yang Z.L."/>
            <person name="Xu J."/>
            <person name="Martin F.M."/>
        </authorList>
    </citation>
    <scope>NUCLEOTIDE SEQUENCE</scope>
    <source>
        <strain evidence="1">ATCC 28755</strain>
    </source>
</reference>
<feature type="non-terminal residue" evidence="1">
    <location>
        <position position="1339"/>
    </location>
</feature>
<protein>
    <submittedName>
        <fullName evidence="1">Uncharacterized protein</fullName>
    </submittedName>
</protein>
<organism evidence="1 2">
    <name type="scientific">Hygrophoropsis aurantiaca</name>
    <dbReference type="NCBI Taxonomy" id="72124"/>
    <lineage>
        <taxon>Eukaryota</taxon>
        <taxon>Fungi</taxon>
        <taxon>Dikarya</taxon>
        <taxon>Basidiomycota</taxon>
        <taxon>Agaricomycotina</taxon>
        <taxon>Agaricomycetes</taxon>
        <taxon>Agaricomycetidae</taxon>
        <taxon>Boletales</taxon>
        <taxon>Coniophorineae</taxon>
        <taxon>Hygrophoropsidaceae</taxon>
        <taxon>Hygrophoropsis</taxon>
    </lineage>
</organism>
<dbReference type="Proteomes" id="UP000790377">
    <property type="component" value="Unassembled WGS sequence"/>
</dbReference>